<name>A0A1Y5I0X3_OLEAN</name>
<evidence type="ECO:0000313" key="2">
    <source>
        <dbReference type="Proteomes" id="UP000227088"/>
    </source>
</evidence>
<sequence>MVFRVWPLFLIVFFVFSSVQALEPGDHVPDFVMHSENGAPQRLSEQIGKPVMIIWLDDCDACSERLIDWQYQAESRAVDGLVTWFVWQPKKDYKAPWSRLPVLSYRENNKDAWLFQPAPAVMLISPDGILDHLFLYQSDERKAEIASTLKNWLENKQWLQKGIL</sequence>
<dbReference type="AlphaFoldDB" id="A0A1Y5I0X3"/>
<evidence type="ECO:0000313" key="1">
    <source>
        <dbReference type="EMBL" id="OUS40715.1"/>
    </source>
</evidence>
<dbReference type="InterPro" id="IPR036249">
    <property type="entry name" value="Thioredoxin-like_sf"/>
</dbReference>
<dbReference type="Proteomes" id="UP000227088">
    <property type="component" value="Unassembled WGS sequence"/>
</dbReference>
<organism evidence="1 2">
    <name type="scientific">Oleispira antarctica</name>
    <dbReference type="NCBI Taxonomy" id="188908"/>
    <lineage>
        <taxon>Bacteria</taxon>
        <taxon>Pseudomonadati</taxon>
        <taxon>Pseudomonadota</taxon>
        <taxon>Gammaproteobacteria</taxon>
        <taxon>Oceanospirillales</taxon>
        <taxon>Oceanospirillaceae</taxon>
        <taxon>Oleispira</taxon>
    </lineage>
</organism>
<dbReference type="SUPFAM" id="SSF52833">
    <property type="entry name" value="Thioredoxin-like"/>
    <property type="match status" value="1"/>
</dbReference>
<comment type="caution">
    <text evidence="1">The sequence shown here is derived from an EMBL/GenBank/DDBJ whole genome shotgun (WGS) entry which is preliminary data.</text>
</comment>
<proteinExistence type="predicted"/>
<accession>A0A1Y5I0X3</accession>
<gene>
    <name evidence="1" type="ORF">A9R00_04670</name>
</gene>
<protein>
    <recommendedName>
        <fullName evidence="3">Thioredoxin domain-containing protein</fullName>
    </recommendedName>
</protein>
<evidence type="ECO:0008006" key="3">
    <source>
        <dbReference type="Google" id="ProtNLM"/>
    </source>
</evidence>
<reference evidence="2" key="1">
    <citation type="journal article" date="2017" name="Proc. Natl. Acad. Sci. U.S.A.">
        <title>Simulation of Deepwater Horizon oil plume reveals substrate specialization within a complex community of hydrocarbon degraders.</title>
        <authorList>
            <person name="Hu P."/>
            <person name="Dubinsky E.A."/>
            <person name="Probst A.J."/>
            <person name="Wang J."/>
            <person name="Sieber C.M.K."/>
            <person name="Tom L.M."/>
            <person name="Gardinali P."/>
            <person name="Banfield J.F."/>
            <person name="Atlas R.M."/>
            <person name="Andersen G.L."/>
        </authorList>
    </citation>
    <scope>NUCLEOTIDE SEQUENCE [LARGE SCALE GENOMIC DNA]</scope>
</reference>
<dbReference type="EMBL" id="MABE01000267">
    <property type="protein sequence ID" value="OUS40715.1"/>
    <property type="molecule type" value="Genomic_DNA"/>
</dbReference>
<dbReference type="Gene3D" id="3.40.30.10">
    <property type="entry name" value="Glutaredoxin"/>
    <property type="match status" value="1"/>
</dbReference>